<evidence type="ECO:0000313" key="3">
    <source>
        <dbReference type="EMBL" id="KAK2035078.1"/>
    </source>
</evidence>
<gene>
    <name evidence="3" type="ORF">LX32DRAFT_253177</name>
</gene>
<dbReference type="AlphaFoldDB" id="A0AAD9HTZ8"/>
<reference evidence="3" key="1">
    <citation type="submission" date="2021-06" db="EMBL/GenBank/DDBJ databases">
        <title>Comparative genomics, transcriptomics and evolutionary studies reveal genomic signatures of adaptation to plant cell wall in hemibiotrophic fungi.</title>
        <authorList>
            <consortium name="DOE Joint Genome Institute"/>
            <person name="Baroncelli R."/>
            <person name="Diaz J.F."/>
            <person name="Benocci T."/>
            <person name="Peng M."/>
            <person name="Battaglia E."/>
            <person name="Haridas S."/>
            <person name="Andreopoulos W."/>
            <person name="Labutti K."/>
            <person name="Pangilinan J."/>
            <person name="Floch G.L."/>
            <person name="Makela M.R."/>
            <person name="Henrissat B."/>
            <person name="Grigoriev I.V."/>
            <person name="Crouch J.A."/>
            <person name="De Vries R.P."/>
            <person name="Sukno S.A."/>
            <person name="Thon M.R."/>
        </authorList>
    </citation>
    <scope>NUCLEOTIDE SEQUENCE</scope>
    <source>
        <strain evidence="3">MAFF235873</strain>
    </source>
</reference>
<dbReference type="EMBL" id="MU842810">
    <property type="protein sequence ID" value="KAK2035078.1"/>
    <property type="molecule type" value="Genomic_DNA"/>
</dbReference>
<proteinExistence type="predicted"/>
<protein>
    <submittedName>
        <fullName evidence="3">Uncharacterized protein</fullName>
    </submittedName>
</protein>
<name>A0AAD9HTZ8_9PEZI</name>
<organism evidence="3 4">
    <name type="scientific">Colletotrichum zoysiae</name>
    <dbReference type="NCBI Taxonomy" id="1216348"/>
    <lineage>
        <taxon>Eukaryota</taxon>
        <taxon>Fungi</taxon>
        <taxon>Dikarya</taxon>
        <taxon>Ascomycota</taxon>
        <taxon>Pezizomycotina</taxon>
        <taxon>Sordariomycetes</taxon>
        <taxon>Hypocreomycetidae</taxon>
        <taxon>Glomerellales</taxon>
        <taxon>Glomerellaceae</taxon>
        <taxon>Colletotrichum</taxon>
        <taxon>Colletotrichum graminicola species complex</taxon>
    </lineage>
</organism>
<feature type="compositionally biased region" description="Basic and acidic residues" evidence="1">
    <location>
        <begin position="9"/>
        <end position="20"/>
    </location>
</feature>
<evidence type="ECO:0000256" key="1">
    <source>
        <dbReference type="SAM" id="MobiDB-lite"/>
    </source>
</evidence>
<sequence>MSTRSPRVKGNEHPSTEDSSRDLISVLVGLSWFVCFIPSVVLNSLRSLSCTAT</sequence>
<evidence type="ECO:0000256" key="2">
    <source>
        <dbReference type="SAM" id="Phobius"/>
    </source>
</evidence>
<feature type="region of interest" description="Disordered" evidence="1">
    <location>
        <begin position="1"/>
        <end position="20"/>
    </location>
</feature>
<feature type="transmembrane region" description="Helical" evidence="2">
    <location>
        <begin position="23"/>
        <end position="45"/>
    </location>
</feature>
<keyword evidence="2" id="KW-0472">Membrane</keyword>
<keyword evidence="2" id="KW-0812">Transmembrane</keyword>
<evidence type="ECO:0000313" key="4">
    <source>
        <dbReference type="Proteomes" id="UP001232148"/>
    </source>
</evidence>
<keyword evidence="2" id="KW-1133">Transmembrane helix</keyword>
<comment type="caution">
    <text evidence="3">The sequence shown here is derived from an EMBL/GenBank/DDBJ whole genome shotgun (WGS) entry which is preliminary data.</text>
</comment>
<dbReference type="Proteomes" id="UP001232148">
    <property type="component" value="Unassembled WGS sequence"/>
</dbReference>
<accession>A0AAD9HTZ8</accession>
<keyword evidence="4" id="KW-1185">Reference proteome</keyword>